<dbReference type="InterPro" id="IPR051448">
    <property type="entry name" value="CdaR-like_regulators"/>
</dbReference>
<dbReference type="AlphaFoldDB" id="M8DG89"/>
<comment type="similarity">
    <text evidence="1">Belongs to the CdaR family.</text>
</comment>
<gene>
    <name evidence="5" type="ORF">I532_12459</name>
</gene>
<evidence type="ECO:0000256" key="1">
    <source>
        <dbReference type="ARBA" id="ARBA00006754"/>
    </source>
</evidence>
<dbReference type="PANTHER" id="PTHR33744:SF1">
    <property type="entry name" value="DNA-BINDING TRANSCRIPTIONAL ACTIVATOR ADER"/>
    <property type="match status" value="1"/>
</dbReference>
<dbReference type="InterPro" id="IPR025736">
    <property type="entry name" value="PucR_C-HTH_dom"/>
</dbReference>
<dbReference type="Pfam" id="PF07905">
    <property type="entry name" value="PucR"/>
    <property type="match status" value="1"/>
</dbReference>
<dbReference type="InterPro" id="IPR042070">
    <property type="entry name" value="PucR_C-HTH_sf"/>
</dbReference>
<organism evidence="5 6">
    <name type="scientific">Brevibacillus borstelensis AK1</name>
    <dbReference type="NCBI Taxonomy" id="1300222"/>
    <lineage>
        <taxon>Bacteria</taxon>
        <taxon>Bacillati</taxon>
        <taxon>Bacillota</taxon>
        <taxon>Bacilli</taxon>
        <taxon>Bacillales</taxon>
        <taxon>Paenibacillaceae</taxon>
        <taxon>Brevibacillus</taxon>
    </lineage>
</organism>
<dbReference type="Pfam" id="PF17853">
    <property type="entry name" value="GGDEF_2"/>
    <property type="match status" value="1"/>
</dbReference>
<proteinExistence type="inferred from homology"/>
<dbReference type="STRING" id="1300222.I532_12459"/>
<name>M8DG89_9BACL</name>
<reference evidence="5 6" key="1">
    <citation type="submission" date="2013-03" db="EMBL/GenBank/DDBJ databases">
        <title>Assembly of a new bacterial strain Brevibacillus borstelensis AK1.</title>
        <authorList>
            <person name="Rajan I."/>
            <person name="PoliReddy D."/>
            <person name="Sugumar T."/>
            <person name="Rathinam K."/>
            <person name="Alqarawi S."/>
            <person name="Khalil A.B."/>
            <person name="Sivakumar N."/>
        </authorList>
    </citation>
    <scope>NUCLEOTIDE SEQUENCE [LARGE SCALE GENOMIC DNA]</scope>
    <source>
        <strain evidence="5 6">AK1</strain>
    </source>
</reference>
<sequence>MAKDPFTVEQLMQLPAFQGAKIMAGIEGLKNEIYYVDSMEIPDLTGWLRPNELIISTGYALRNEPYRLSRLLEEMHRVGGAAVAIKTKRFLQEIPEEALRKSDLYRIPLIDVPAETPYIDLTHSVMENILNRQVVVMRGMQEVNQQFTQLVLNRRTPELVVMVGQLLHCDVAVLNQQGEVESSTVHFTKELIAEKRSILVSNRVVGYLAITKKIEEDDRFGQQCLDQAVTVLAIEFTIRQSLQIQREREQESFLIELLSGTAGEEELLRHRAKQVGISHSGHLYVMVLKPSETGKANPRKEEALLRLLQEMNQGDPHARKGVLINDQIAVICYTDKQEISKQREEAVHYLQELAGWGAGKEERGGWICGIGCIREHMKDLRYSYREAKRAMRIGRLVRPGQSVIHFEDILVEDLLKDAAGHPSLTALSGMFIEPLAKYDAEYGTELLSTLDSFLRTGGQTKKVGEEMFIHRNSVLYRLERIQEILGVDLHDAETRFRLDLVMRVWKMRDLPANPEDL</sequence>
<dbReference type="Proteomes" id="UP000012081">
    <property type="component" value="Unassembled WGS sequence"/>
</dbReference>
<evidence type="ECO:0000259" key="3">
    <source>
        <dbReference type="Pfam" id="PF13556"/>
    </source>
</evidence>
<feature type="domain" description="CdaR GGDEF-like" evidence="4">
    <location>
        <begin position="264"/>
        <end position="393"/>
    </location>
</feature>
<accession>M8DG89</accession>
<feature type="domain" description="PucR C-terminal helix-turn-helix" evidence="3">
    <location>
        <begin position="446"/>
        <end position="503"/>
    </location>
</feature>
<dbReference type="PATRIC" id="fig|1300222.3.peg.2601"/>
<protein>
    <submittedName>
        <fullName evidence="5">Regulator of polyketide synthase expression</fullName>
    </submittedName>
</protein>
<dbReference type="Gene3D" id="1.10.10.2840">
    <property type="entry name" value="PucR C-terminal helix-turn-helix domain"/>
    <property type="match status" value="1"/>
</dbReference>
<evidence type="ECO:0000313" key="5">
    <source>
        <dbReference type="EMBL" id="EMT52467.1"/>
    </source>
</evidence>
<evidence type="ECO:0000313" key="6">
    <source>
        <dbReference type="Proteomes" id="UP000012081"/>
    </source>
</evidence>
<feature type="domain" description="Purine catabolism PurC-like" evidence="2">
    <location>
        <begin position="10"/>
        <end position="129"/>
    </location>
</feature>
<dbReference type="Pfam" id="PF13556">
    <property type="entry name" value="HTH_30"/>
    <property type="match status" value="1"/>
</dbReference>
<dbReference type="RefSeq" id="WP_003388581.1">
    <property type="nucleotide sequence ID" value="NZ_APBN01000004.1"/>
</dbReference>
<keyword evidence="6" id="KW-1185">Reference proteome</keyword>
<dbReference type="InterPro" id="IPR012914">
    <property type="entry name" value="PucR_dom"/>
</dbReference>
<evidence type="ECO:0000259" key="4">
    <source>
        <dbReference type="Pfam" id="PF17853"/>
    </source>
</evidence>
<dbReference type="InterPro" id="IPR041522">
    <property type="entry name" value="CdaR_GGDEF"/>
</dbReference>
<comment type="caution">
    <text evidence="5">The sequence shown here is derived from an EMBL/GenBank/DDBJ whole genome shotgun (WGS) entry which is preliminary data.</text>
</comment>
<dbReference type="EMBL" id="APBN01000004">
    <property type="protein sequence ID" value="EMT52467.1"/>
    <property type="molecule type" value="Genomic_DNA"/>
</dbReference>
<dbReference type="PANTHER" id="PTHR33744">
    <property type="entry name" value="CARBOHYDRATE DIACID REGULATOR"/>
    <property type="match status" value="1"/>
</dbReference>
<evidence type="ECO:0000259" key="2">
    <source>
        <dbReference type="Pfam" id="PF07905"/>
    </source>
</evidence>